<comment type="caution">
    <text evidence="2">The sequence shown here is derived from an EMBL/GenBank/DDBJ whole genome shotgun (WGS) entry which is preliminary data.</text>
</comment>
<name>X6MAA6_RETFI</name>
<organism evidence="2 3">
    <name type="scientific">Reticulomyxa filosa</name>
    <dbReference type="NCBI Taxonomy" id="46433"/>
    <lineage>
        <taxon>Eukaryota</taxon>
        <taxon>Sar</taxon>
        <taxon>Rhizaria</taxon>
        <taxon>Retaria</taxon>
        <taxon>Foraminifera</taxon>
        <taxon>Monothalamids</taxon>
        <taxon>Reticulomyxidae</taxon>
        <taxon>Reticulomyxa</taxon>
    </lineage>
</organism>
<gene>
    <name evidence="2" type="ORF">RFI_26996</name>
</gene>
<proteinExistence type="predicted"/>
<dbReference type="EMBL" id="ASPP01023500">
    <property type="protein sequence ID" value="ETO10382.1"/>
    <property type="molecule type" value="Genomic_DNA"/>
</dbReference>
<accession>X6MAA6</accession>
<sequence length="85" mass="9812">MLALPQKDDNKRDNHLLTEKKRMKEHRVEEKKLQYTNKKVEKKGKKINEILFYYVCVDPALSSSDVDRAIICVVMIAVGIAYTGT</sequence>
<evidence type="ECO:0000313" key="3">
    <source>
        <dbReference type="Proteomes" id="UP000023152"/>
    </source>
</evidence>
<dbReference type="Proteomes" id="UP000023152">
    <property type="component" value="Unassembled WGS sequence"/>
</dbReference>
<reference evidence="2 3" key="1">
    <citation type="journal article" date="2013" name="Curr. Biol.">
        <title>The Genome of the Foraminiferan Reticulomyxa filosa.</title>
        <authorList>
            <person name="Glockner G."/>
            <person name="Hulsmann N."/>
            <person name="Schleicher M."/>
            <person name="Noegel A.A."/>
            <person name="Eichinger L."/>
            <person name="Gallinger C."/>
            <person name="Pawlowski J."/>
            <person name="Sierra R."/>
            <person name="Euteneuer U."/>
            <person name="Pillet L."/>
            <person name="Moustafa A."/>
            <person name="Platzer M."/>
            <person name="Groth M."/>
            <person name="Szafranski K."/>
            <person name="Schliwa M."/>
        </authorList>
    </citation>
    <scope>NUCLEOTIDE SEQUENCE [LARGE SCALE GENOMIC DNA]</scope>
</reference>
<feature type="region of interest" description="Disordered" evidence="1">
    <location>
        <begin position="1"/>
        <end position="20"/>
    </location>
</feature>
<keyword evidence="3" id="KW-1185">Reference proteome</keyword>
<evidence type="ECO:0000256" key="1">
    <source>
        <dbReference type="SAM" id="MobiDB-lite"/>
    </source>
</evidence>
<protein>
    <submittedName>
        <fullName evidence="2">Uncharacterized protein</fullName>
    </submittedName>
</protein>
<evidence type="ECO:0000313" key="2">
    <source>
        <dbReference type="EMBL" id="ETO10382.1"/>
    </source>
</evidence>
<dbReference type="AlphaFoldDB" id="X6MAA6"/>